<dbReference type="Gene3D" id="3.90.70.10">
    <property type="entry name" value="Cysteine proteinases"/>
    <property type="match status" value="1"/>
</dbReference>
<dbReference type="PANTHER" id="PTHR37806:SF1">
    <property type="entry name" value="PEPTIDASE C39-LIKE DOMAIN-CONTAINING PROTEIN"/>
    <property type="match status" value="1"/>
</dbReference>
<sequence>MKPTTKLTVPLVTQRPELPTGSAITAVTMMLQYAGAKVDKMNLADEMNRAANPNDGFVGDPAKPDGQGIDPKGLLPLVSQYIGAAVDLTGADLTELEATIATGKPVVVWMGNFDGFDSHALLVTGYDDDFIYFNEPWTARQDSLPKHKFEASWQRAAHKAMSY</sequence>
<accession>A0A2V1MZ37</accession>
<dbReference type="PIRSF" id="PIRSF032442">
    <property type="entry name" value="UCP032442"/>
    <property type="match status" value="1"/>
</dbReference>
<evidence type="ECO:0000313" key="3">
    <source>
        <dbReference type="Proteomes" id="UP000245080"/>
    </source>
</evidence>
<dbReference type="InterPro" id="IPR039564">
    <property type="entry name" value="Peptidase_C39-like"/>
</dbReference>
<gene>
    <name evidence="2" type="ORF">DCM90_04645</name>
</gene>
<evidence type="ECO:0000259" key="1">
    <source>
        <dbReference type="Pfam" id="PF13529"/>
    </source>
</evidence>
<dbReference type="PANTHER" id="PTHR37806">
    <property type="entry name" value="LMO0724 PROTEIN"/>
    <property type="match status" value="1"/>
</dbReference>
<dbReference type="Pfam" id="PF13529">
    <property type="entry name" value="Peptidase_C39_2"/>
    <property type="match status" value="1"/>
</dbReference>
<keyword evidence="3" id="KW-1185">Reference proteome</keyword>
<dbReference type="InterPro" id="IPR016997">
    <property type="entry name" value="UCP032442"/>
</dbReference>
<proteinExistence type="predicted"/>
<evidence type="ECO:0000313" key="2">
    <source>
        <dbReference type="EMBL" id="PWG00227.1"/>
    </source>
</evidence>
<dbReference type="OrthoDB" id="1164310at2"/>
<organism evidence="2 3">
    <name type="scientific">Levilactobacillus bambusae</name>
    <dbReference type="NCBI Taxonomy" id="2024736"/>
    <lineage>
        <taxon>Bacteria</taxon>
        <taxon>Bacillati</taxon>
        <taxon>Bacillota</taxon>
        <taxon>Bacilli</taxon>
        <taxon>Lactobacillales</taxon>
        <taxon>Lactobacillaceae</taxon>
        <taxon>Levilactobacillus</taxon>
    </lineage>
</organism>
<reference evidence="2 3" key="1">
    <citation type="journal article" date="2018" name="Int. J. Syst. Evol. Microbiol.">
        <title>Lactobacillus bambusae sp. nov., isolated from a traditional fermented Ma-bamboo shoots of Taiwan.</title>
        <authorList>
            <person name="Wang L.-T."/>
        </authorList>
    </citation>
    <scope>NUCLEOTIDE SEQUENCE [LARGE SCALE GENOMIC DNA]</scope>
    <source>
        <strain evidence="2 3">BS-W1</strain>
    </source>
</reference>
<dbReference type="AlphaFoldDB" id="A0A2V1MZ37"/>
<dbReference type="Proteomes" id="UP000245080">
    <property type="component" value="Unassembled WGS sequence"/>
</dbReference>
<dbReference type="EMBL" id="QCXQ01000002">
    <property type="protein sequence ID" value="PWG00227.1"/>
    <property type="molecule type" value="Genomic_DNA"/>
</dbReference>
<dbReference type="RefSeq" id="WP_109250174.1">
    <property type="nucleotide sequence ID" value="NZ_QCXQ01000002.1"/>
</dbReference>
<name>A0A2V1MZ37_9LACO</name>
<protein>
    <recommendedName>
        <fullName evidence="1">Peptidase C39-like domain-containing protein</fullName>
    </recommendedName>
</protein>
<feature type="domain" description="Peptidase C39-like" evidence="1">
    <location>
        <begin position="7"/>
        <end position="137"/>
    </location>
</feature>
<comment type="caution">
    <text evidence="2">The sequence shown here is derived from an EMBL/GenBank/DDBJ whole genome shotgun (WGS) entry which is preliminary data.</text>
</comment>